<feature type="domain" description="RNA polymerase sigma factor 70 region 4 type 2" evidence="8">
    <location>
        <begin position="115"/>
        <end position="166"/>
    </location>
</feature>
<dbReference type="Pfam" id="PF04542">
    <property type="entry name" value="Sigma70_r2"/>
    <property type="match status" value="1"/>
</dbReference>
<reference evidence="9 10" key="1">
    <citation type="submission" date="2023-04" db="EMBL/GenBank/DDBJ databases">
        <title>Forest soil microbial communities from Buena Vista Peninsula, Colon Province, Panama.</title>
        <authorList>
            <person name="Bouskill N."/>
        </authorList>
    </citation>
    <scope>NUCLEOTIDE SEQUENCE [LARGE SCALE GENOMIC DNA]</scope>
    <source>
        <strain evidence="9 10">CFH S0262</strain>
    </source>
</reference>
<dbReference type="InterPro" id="IPR036388">
    <property type="entry name" value="WH-like_DNA-bd_sf"/>
</dbReference>
<dbReference type="SUPFAM" id="SSF54427">
    <property type="entry name" value="NTF2-like"/>
    <property type="match status" value="1"/>
</dbReference>
<evidence type="ECO:0000256" key="5">
    <source>
        <dbReference type="ARBA" id="ARBA00023125"/>
    </source>
</evidence>
<accession>A0ABT6MDE0</accession>
<keyword evidence="4" id="KW-0731">Sigma factor</keyword>
<evidence type="ECO:0000259" key="8">
    <source>
        <dbReference type="Pfam" id="PF08281"/>
    </source>
</evidence>
<dbReference type="SUPFAM" id="SSF88946">
    <property type="entry name" value="Sigma2 domain of RNA polymerase sigma factors"/>
    <property type="match status" value="1"/>
</dbReference>
<dbReference type="PANTHER" id="PTHR30173:SF43">
    <property type="entry name" value="ECF RNA POLYMERASE SIGMA FACTOR SIGI-RELATED"/>
    <property type="match status" value="1"/>
</dbReference>
<organism evidence="9 10">
    <name type="scientific">Prescottella agglutinans</name>
    <dbReference type="NCBI Taxonomy" id="1644129"/>
    <lineage>
        <taxon>Bacteria</taxon>
        <taxon>Bacillati</taxon>
        <taxon>Actinomycetota</taxon>
        <taxon>Actinomycetes</taxon>
        <taxon>Mycobacteriales</taxon>
        <taxon>Nocardiaceae</taxon>
        <taxon>Prescottella</taxon>
    </lineage>
</organism>
<dbReference type="SUPFAM" id="SSF88659">
    <property type="entry name" value="Sigma3 and sigma4 domains of RNA polymerase sigma factors"/>
    <property type="match status" value="1"/>
</dbReference>
<comment type="subunit">
    <text evidence="2">Interacts transiently with the RNA polymerase catalytic core formed by RpoA, RpoB, RpoC and RpoZ (2 alpha, 1 beta, 1 beta' and 1 omega subunit) to form the RNA polymerase holoenzyme that can initiate transcription.</text>
</comment>
<keyword evidence="3" id="KW-0805">Transcription regulation</keyword>
<evidence type="ECO:0000313" key="9">
    <source>
        <dbReference type="EMBL" id="MDH6282331.1"/>
    </source>
</evidence>
<evidence type="ECO:0000256" key="2">
    <source>
        <dbReference type="ARBA" id="ARBA00011344"/>
    </source>
</evidence>
<dbReference type="Gene3D" id="3.10.450.50">
    <property type="match status" value="1"/>
</dbReference>
<dbReference type="InterPro" id="IPR007627">
    <property type="entry name" value="RNA_pol_sigma70_r2"/>
</dbReference>
<dbReference type="NCBIfam" id="TIGR02937">
    <property type="entry name" value="sigma70-ECF"/>
    <property type="match status" value="1"/>
</dbReference>
<protein>
    <submittedName>
        <fullName evidence="9">RNA polymerase sigma-70 factor (ECF subfamily)</fullName>
    </submittedName>
</protein>
<dbReference type="EMBL" id="JARXVC010000009">
    <property type="protein sequence ID" value="MDH6282331.1"/>
    <property type="molecule type" value="Genomic_DNA"/>
</dbReference>
<name>A0ABT6MDE0_9NOCA</name>
<proteinExistence type="inferred from homology"/>
<dbReference type="InterPro" id="IPR014284">
    <property type="entry name" value="RNA_pol_sigma-70_dom"/>
</dbReference>
<dbReference type="InterPro" id="IPR013249">
    <property type="entry name" value="RNA_pol_sigma70_r4_t2"/>
</dbReference>
<dbReference type="Gene3D" id="1.10.10.10">
    <property type="entry name" value="Winged helix-like DNA-binding domain superfamily/Winged helix DNA-binding domain"/>
    <property type="match status" value="1"/>
</dbReference>
<evidence type="ECO:0000313" key="10">
    <source>
        <dbReference type="Proteomes" id="UP001160334"/>
    </source>
</evidence>
<evidence type="ECO:0000256" key="3">
    <source>
        <dbReference type="ARBA" id="ARBA00023015"/>
    </source>
</evidence>
<gene>
    <name evidence="9" type="ORF">M2280_003559</name>
</gene>
<dbReference type="Gene3D" id="1.10.1740.10">
    <property type="match status" value="1"/>
</dbReference>
<dbReference type="Proteomes" id="UP001160334">
    <property type="component" value="Unassembled WGS sequence"/>
</dbReference>
<keyword evidence="6" id="KW-0804">Transcription</keyword>
<dbReference type="NCBIfam" id="NF007214">
    <property type="entry name" value="PRK09636.1"/>
    <property type="match status" value="1"/>
</dbReference>
<dbReference type="RefSeq" id="WP_280761640.1">
    <property type="nucleotide sequence ID" value="NZ_JARXVC010000009.1"/>
</dbReference>
<comment type="caution">
    <text evidence="9">The sequence shown here is derived from an EMBL/GenBank/DDBJ whole genome shotgun (WGS) entry which is preliminary data.</text>
</comment>
<dbReference type="InterPro" id="IPR052704">
    <property type="entry name" value="ECF_Sigma-70_Domain"/>
</dbReference>
<dbReference type="InterPro" id="IPR013325">
    <property type="entry name" value="RNA_pol_sigma_r2"/>
</dbReference>
<evidence type="ECO:0000259" key="7">
    <source>
        <dbReference type="Pfam" id="PF04542"/>
    </source>
</evidence>
<evidence type="ECO:0000256" key="4">
    <source>
        <dbReference type="ARBA" id="ARBA00023082"/>
    </source>
</evidence>
<sequence>MNFARGSRDHEQLFGVAYRMLGSAHDAEDAVQDAVIRWQLLTDGERAEIREPLAWMTRVVGRICLDQLGSARARRESYAGIWLPEPVPGTVGPESVGGRPADPADAVTLDESVSVALLRAMESLTPGERVALILHDVFGVPFAEIGDIVGRSPDACRQLASTARRHVRAAPRFQADDAERRRAVLAFSEACTTGDLEALLRVLAPDVVSRADGAGMVGIARVPVVGAERVAKYLLGIVAVSEAQGRPFSTRFETVNNRTGLVIVADEQVIAVLDLGVEDGRVREIAIIMAPDKLRSWATS</sequence>
<dbReference type="PANTHER" id="PTHR30173">
    <property type="entry name" value="SIGMA 19 FACTOR"/>
    <property type="match status" value="1"/>
</dbReference>
<keyword evidence="10" id="KW-1185">Reference proteome</keyword>
<evidence type="ECO:0000256" key="1">
    <source>
        <dbReference type="ARBA" id="ARBA00010641"/>
    </source>
</evidence>
<dbReference type="InterPro" id="IPR032710">
    <property type="entry name" value="NTF2-like_dom_sf"/>
</dbReference>
<feature type="domain" description="RNA polymerase sigma-70 region 2" evidence="7">
    <location>
        <begin position="10"/>
        <end position="72"/>
    </location>
</feature>
<keyword evidence="5" id="KW-0238">DNA-binding</keyword>
<comment type="similarity">
    <text evidence="1">Belongs to the sigma-70 factor family. ECF subfamily.</text>
</comment>
<dbReference type="Pfam" id="PF08281">
    <property type="entry name" value="Sigma70_r4_2"/>
    <property type="match status" value="1"/>
</dbReference>
<dbReference type="InterPro" id="IPR013324">
    <property type="entry name" value="RNA_pol_sigma_r3/r4-like"/>
</dbReference>
<evidence type="ECO:0000256" key="6">
    <source>
        <dbReference type="ARBA" id="ARBA00023163"/>
    </source>
</evidence>